<dbReference type="AlphaFoldDB" id="A0A0F8YAI2"/>
<evidence type="ECO:0008006" key="2">
    <source>
        <dbReference type="Google" id="ProtNLM"/>
    </source>
</evidence>
<name>A0A0F8YAI2_9ZZZZ</name>
<accession>A0A0F8YAI2</accession>
<organism evidence="1">
    <name type="scientific">marine sediment metagenome</name>
    <dbReference type="NCBI Taxonomy" id="412755"/>
    <lineage>
        <taxon>unclassified sequences</taxon>
        <taxon>metagenomes</taxon>
        <taxon>ecological metagenomes</taxon>
    </lineage>
</organism>
<dbReference type="SUPFAM" id="SSF159006">
    <property type="entry name" value="YopX-like"/>
    <property type="match status" value="1"/>
</dbReference>
<sequence>MREIKFRVWDKRKGRMRFGNDNLLISLGGLLFWDVGYKEPDMLGEEER</sequence>
<protein>
    <recommendedName>
        <fullName evidence="2">YopX protein domain-containing protein</fullName>
    </recommendedName>
</protein>
<proteinExistence type="predicted"/>
<reference evidence="1" key="1">
    <citation type="journal article" date="2015" name="Nature">
        <title>Complex archaea that bridge the gap between prokaryotes and eukaryotes.</title>
        <authorList>
            <person name="Spang A."/>
            <person name="Saw J.H."/>
            <person name="Jorgensen S.L."/>
            <person name="Zaremba-Niedzwiedzka K."/>
            <person name="Martijn J."/>
            <person name="Lind A.E."/>
            <person name="van Eijk R."/>
            <person name="Schleper C."/>
            <person name="Guy L."/>
            <person name="Ettema T.J."/>
        </authorList>
    </citation>
    <scope>NUCLEOTIDE SEQUENCE</scope>
</reference>
<comment type="caution">
    <text evidence="1">The sequence shown here is derived from an EMBL/GenBank/DDBJ whole genome shotgun (WGS) entry which is preliminary data.</text>
</comment>
<dbReference type="EMBL" id="LAZR01054504">
    <property type="protein sequence ID" value="KKK78412.1"/>
    <property type="molecule type" value="Genomic_DNA"/>
</dbReference>
<feature type="non-terminal residue" evidence="1">
    <location>
        <position position="48"/>
    </location>
</feature>
<gene>
    <name evidence="1" type="ORF">LCGC14_2843860</name>
</gene>
<evidence type="ECO:0000313" key="1">
    <source>
        <dbReference type="EMBL" id="KKK78412.1"/>
    </source>
</evidence>